<dbReference type="PANTHER" id="PTHR42788:SF13">
    <property type="entry name" value="ALIPHATIC SULFONATES IMPORT ATP-BINDING PROTEIN SSUB"/>
    <property type="match status" value="1"/>
</dbReference>
<keyword evidence="1" id="KW-0813">Transport</keyword>
<dbReference type="InterPro" id="IPR017871">
    <property type="entry name" value="ABC_transporter-like_CS"/>
</dbReference>
<keyword evidence="2" id="KW-0547">Nucleotide-binding</keyword>
<dbReference type="PANTHER" id="PTHR42788">
    <property type="entry name" value="TAURINE IMPORT ATP-BINDING PROTEIN-RELATED"/>
    <property type="match status" value="1"/>
</dbReference>
<evidence type="ECO:0000256" key="1">
    <source>
        <dbReference type="ARBA" id="ARBA00022448"/>
    </source>
</evidence>
<evidence type="ECO:0000256" key="4">
    <source>
        <dbReference type="ARBA" id="ARBA00022967"/>
    </source>
</evidence>
<accession>A0ABS2NC02</accession>
<evidence type="ECO:0000313" key="6">
    <source>
        <dbReference type="EMBL" id="MBM7585355.1"/>
    </source>
</evidence>
<reference evidence="6 7" key="1">
    <citation type="submission" date="2021-01" db="EMBL/GenBank/DDBJ databases">
        <title>Genomic Encyclopedia of Type Strains, Phase IV (KMG-IV): sequencing the most valuable type-strain genomes for metagenomic binning, comparative biology and taxonomic classification.</title>
        <authorList>
            <person name="Goeker M."/>
        </authorList>
    </citation>
    <scope>NUCLEOTIDE SEQUENCE [LARGE SCALE GENOMIC DNA]</scope>
    <source>
        <strain evidence="6 7">DSM 24834</strain>
    </source>
</reference>
<dbReference type="SUPFAM" id="SSF52540">
    <property type="entry name" value="P-loop containing nucleoside triphosphate hydrolases"/>
    <property type="match status" value="1"/>
</dbReference>
<comment type="caution">
    <text evidence="6">The sequence shown here is derived from an EMBL/GenBank/DDBJ whole genome shotgun (WGS) entry which is preliminary data.</text>
</comment>
<proteinExistence type="predicted"/>
<evidence type="ECO:0000256" key="3">
    <source>
        <dbReference type="ARBA" id="ARBA00022840"/>
    </source>
</evidence>
<organism evidence="6 7">
    <name type="scientific">Rossellomorea pakistanensis</name>
    <dbReference type="NCBI Taxonomy" id="992288"/>
    <lineage>
        <taxon>Bacteria</taxon>
        <taxon>Bacillati</taxon>
        <taxon>Bacillota</taxon>
        <taxon>Bacilli</taxon>
        <taxon>Bacillales</taxon>
        <taxon>Bacillaceae</taxon>
        <taxon>Rossellomorea</taxon>
    </lineage>
</organism>
<dbReference type="RefSeq" id="WP_205171103.1">
    <property type="nucleotide sequence ID" value="NZ_JAFBDZ010000002.1"/>
</dbReference>
<dbReference type="PROSITE" id="PS50893">
    <property type="entry name" value="ABC_TRANSPORTER_2"/>
    <property type="match status" value="1"/>
</dbReference>
<dbReference type="Gene3D" id="3.40.50.300">
    <property type="entry name" value="P-loop containing nucleotide triphosphate hydrolases"/>
    <property type="match status" value="1"/>
</dbReference>
<dbReference type="InterPro" id="IPR003439">
    <property type="entry name" value="ABC_transporter-like_ATP-bd"/>
</dbReference>
<dbReference type="InterPro" id="IPR003593">
    <property type="entry name" value="AAA+_ATPase"/>
</dbReference>
<evidence type="ECO:0000259" key="5">
    <source>
        <dbReference type="PROSITE" id="PS50893"/>
    </source>
</evidence>
<gene>
    <name evidence="6" type="ORF">JOC86_001897</name>
</gene>
<dbReference type="Pfam" id="PF00005">
    <property type="entry name" value="ABC_tran"/>
    <property type="match status" value="1"/>
</dbReference>
<dbReference type="InterPro" id="IPR050166">
    <property type="entry name" value="ABC_transporter_ATP-bind"/>
</dbReference>
<sequence length="240" mass="27522">MLTIENLCFKRDRQVIFHQFNLQLMDHQVTCFLGSSGIGKTTLLKLIAGLLEPMEGQLPRSSESLGYVFQEHRLKPNLTVFDNIAWVMKPAIHKERINQLLKIAGLTHAKNYYPHELSGGMKQRASILRALVNKPDLILMDEPFQALDSQLKKEMLQFIQTLWSECKPTILLVTHDLEEAVFLGHRIIVLGNTPAQIIGDFTRDSYHTFTHDIHLKIEKLLEKEMEDFRGNTELASSDCL</sequence>
<dbReference type="PROSITE" id="PS00211">
    <property type="entry name" value="ABC_TRANSPORTER_1"/>
    <property type="match status" value="1"/>
</dbReference>
<protein>
    <submittedName>
        <fullName evidence="6">ABC-type nitrate/sulfonate/bicarbonate transport system ATPase subunit</fullName>
    </submittedName>
</protein>
<name>A0ABS2NC02_9BACI</name>
<keyword evidence="7" id="KW-1185">Reference proteome</keyword>
<feature type="domain" description="ABC transporter" evidence="5">
    <location>
        <begin position="2"/>
        <end position="217"/>
    </location>
</feature>
<keyword evidence="3" id="KW-0067">ATP-binding</keyword>
<dbReference type="Proteomes" id="UP001646157">
    <property type="component" value="Unassembled WGS sequence"/>
</dbReference>
<evidence type="ECO:0000256" key="2">
    <source>
        <dbReference type="ARBA" id="ARBA00022741"/>
    </source>
</evidence>
<dbReference type="EMBL" id="JAFBDZ010000002">
    <property type="protein sequence ID" value="MBM7585355.1"/>
    <property type="molecule type" value="Genomic_DNA"/>
</dbReference>
<keyword evidence="4" id="KW-1278">Translocase</keyword>
<dbReference type="SMART" id="SM00382">
    <property type="entry name" value="AAA"/>
    <property type="match status" value="1"/>
</dbReference>
<dbReference type="InterPro" id="IPR027417">
    <property type="entry name" value="P-loop_NTPase"/>
</dbReference>
<evidence type="ECO:0000313" key="7">
    <source>
        <dbReference type="Proteomes" id="UP001646157"/>
    </source>
</evidence>